<dbReference type="InterPro" id="IPR008939">
    <property type="entry name" value="Lytic_TGlycosylase_superhlx_U"/>
</dbReference>
<dbReference type="InterPro" id="IPR008258">
    <property type="entry name" value="Transglycosylase_SLT_dom_1"/>
</dbReference>
<organism evidence="6 7">
    <name type="scientific">Methyloceanibacter methanicus</name>
    <dbReference type="NCBI Taxonomy" id="1774968"/>
    <lineage>
        <taxon>Bacteria</taxon>
        <taxon>Pseudomonadati</taxon>
        <taxon>Pseudomonadota</taxon>
        <taxon>Alphaproteobacteria</taxon>
        <taxon>Hyphomicrobiales</taxon>
        <taxon>Hyphomicrobiaceae</taxon>
        <taxon>Methyloceanibacter</taxon>
    </lineage>
</organism>
<sequence>MLEYKLDSSDESRTRFVMRHKGSVDETTPKIEDPAARDFALWYRYSYTKSTYLEAEAVEAYRKTHPMWPQLDRLREKAETSLFLTDASPERIKAFFKDSEPETGAGRAALAGVYLKEGDKERAEASVDAAWREDDLEEDTEQKILSEFGDMLDADDHRARIDVLLYPDKSKACSAALRVAKHLPEAEQKKVNARVAVVKRNDNAGKLLKALPDDAVEDDLGLRFNNIQWLRRTKDKEQRLIAWKLLLDVPPEPDLLLDMKEWWIERRVNVRAALNDGQPRTAYEIAAKHGLAAERQHLADQYVEAEFLAGWVALRYLDEPQTALRHFLSMRRGATDSRDISRAEYWLGRTALALGDRGSAAVHFHVAAKYPQYFYGQLGRQALDPRPARLAVTATPVPTPEDIERFMGRNAVRALGVARAVGVEWVTPQFLLSLSRTLDNAAEVVLLAEFAKAVGHKQMALRLSKIAFNRDLPMGDYALPVGVMPSFKSLVDERVDPALVHALSRQESEFTPPPRALLAPAADAADAATARGVARRYKVQYSQAKLTNPAYNTQLGEAFLNDLITNYDGSYFMALAAYNAGPGRVKEWVGIYGDPRDPDVDPVDWIERIPFTETRRYVIKIMETLQLYRSRLAGPENALHLVQDLNRGRRVPPSETASVQPVSEAPKSP</sequence>
<comment type="caution">
    <text evidence="6">The sequence shown here is derived from an EMBL/GenBank/DDBJ whole genome shotgun (WGS) entry which is preliminary data.</text>
</comment>
<dbReference type="PANTHER" id="PTHR37423:SF2">
    <property type="entry name" value="MEMBRANE-BOUND LYTIC MUREIN TRANSGLYCOSYLASE C"/>
    <property type="match status" value="1"/>
</dbReference>
<name>A0A1E3VZP1_9HYPH</name>
<proteinExistence type="inferred from homology"/>
<dbReference type="GO" id="GO:0042597">
    <property type="term" value="C:periplasmic space"/>
    <property type="evidence" value="ECO:0007669"/>
    <property type="project" value="InterPro"/>
</dbReference>
<dbReference type="EMBL" id="LPWG01000012">
    <property type="protein sequence ID" value="ODR99018.1"/>
    <property type="molecule type" value="Genomic_DNA"/>
</dbReference>
<dbReference type="Gene3D" id="1.10.530.10">
    <property type="match status" value="1"/>
</dbReference>
<evidence type="ECO:0000313" key="6">
    <source>
        <dbReference type="EMBL" id="ODR99018.1"/>
    </source>
</evidence>
<reference evidence="6 7" key="1">
    <citation type="journal article" date="2016" name="Environ. Microbiol.">
        <title>New Methyloceanibacter diversity from North Sea sediments includes methanotroph containing solely the soluble methane monooxygenase.</title>
        <authorList>
            <person name="Vekeman B."/>
            <person name="Kerckhof F.M."/>
            <person name="Cremers G."/>
            <person name="de Vos P."/>
            <person name="Vandamme P."/>
            <person name="Boon N."/>
            <person name="Op den Camp H.J."/>
            <person name="Heylen K."/>
        </authorList>
    </citation>
    <scope>NUCLEOTIDE SEQUENCE [LARGE SCALE GENOMIC DNA]</scope>
    <source>
        <strain evidence="6 7">R-67174</strain>
    </source>
</reference>
<evidence type="ECO:0000256" key="4">
    <source>
        <dbReference type="SAM" id="MobiDB-lite"/>
    </source>
</evidence>
<dbReference type="Gene3D" id="1.25.20.10">
    <property type="entry name" value="Bacterial muramidases"/>
    <property type="match status" value="1"/>
</dbReference>
<keyword evidence="7" id="KW-1185">Reference proteome</keyword>
<dbReference type="InterPro" id="IPR023346">
    <property type="entry name" value="Lysozyme-like_dom_sf"/>
</dbReference>
<evidence type="ECO:0000256" key="1">
    <source>
        <dbReference type="ARBA" id="ARBA00007734"/>
    </source>
</evidence>
<accession>A0A1E3VZP1</accession>
<comment type="similarity">
    <text evidence="1">Belongs to the transglycosylase Slt family.</text>
</comment>
<keyword evidence="3" id="KW-0732">Signal</keyword>
<dbReference type="STRING" id="1774968.AUC68_07675"/>
<dbReference type="PANTHER" id="PTHR37423">
    <property type="entry name" value="SOLUBLE LYTIC MUREIN TRANSGLYCOSYLASE-RELATED"/>
    <property type="match status" value="1"/>
</dbReference>
<dbReference type="GO" id="GO:0004553">
    <property type="term" value="F:hydrolase activity, hydrolyzing O-glycosyl compounds"/>
    <property type="evidence" value="ECO:0007669"/>
    <property type="project" value="InterPro"/>
</dbReference>
<dbReference type="Pfam" id="PF01464">
    <property type="entry name" value="SLT"/>
    <property type="match status" value="1"/>
</dbReference>
<feature type="domain" description="Transglycosylase SLT" evidence="5">
    <location>
        <begin position="490"/>
        <end position="593"/>
    </location>
</feature>
<evidence type="ECO:0000256" key="2">
    <source>
        <dbReference type="ARBA" id="ARBA00009387"/>
    </source>
</evidence>
<dbReference type="AlphaFoldDB" id="A0A1E3VZP1"/>
<comment type="similarity">
    <text evidence="2">Belongs to the virb1 family.</text>
</comment>
<dbReference type="SUPFAM" id="SSF53955">
    <property type="entry name" value="Lysozyme-like"/>
    <property type="match status" value="1"/>
</dbReference>
<dbReference type="RefSeq" id="WP_069437735.1">
    <property type="nucleotide sequence ID" value="NZ_LPWG01000012.1"/>
</dbReference>
<evidence type="ECO:0000259" key="5">
    <source>
        <dbReference type="Pfam" id="PF01464"/>
    </source>
</evidence>
<dbReference type="SUPFAM" id="SSF48435">
    <property type="entry name" value="Bacterial muramidases"/>
    <property type="match status" value="1"/>
</dbReference>
<dbReference type="Proteomes" id="UP000094501">
    <property type="component" value="Unassembled WGS sequence"/>
</dbReference>
<protein>
    <recommendedName>
        <fullName evidence="5">Transglycosylase SLT domain-containing protein</fullName>
    </recommendedName>
</protein>
<feature type="region of interest" description="Disordered" evidence="4">
    <location>
        <begin position="644"/>
        <end position="669"/>
    </location>
</feature>
<evidence type="ECO:0000256" key="3">
    <source>
        <dbReference type="ARBA" id="ARBA00022729"/>
    </source>
</evidence>
<dbReference type="CDD" id="cd13401">
    <property type="entry name" value="Slt70-like"/>
    <property type="match status" value="1"/>
</dbReference>
<evidence type="ECO:0000313" key="7">
    <source>
        <dbReference type="Proteomes" id="UP000094501"/>
    </source>
</evidence>
<dbReference type="OrthoDB" id="9815002at2"/>
<gene>
    <name evidence="6" type="ORF">AUC68_07675</name>
</gene>